<dbReference type="Proteomes" id="UP000285405">
    <property type="component" value="Unassembled WGS sequence"/>
</dbReference>
<comment type="caution">
    <text evidence="2">The sequence shown here is derived from an EMBL/GenBank/DDBJ whole genome shotgun (WGS) entry which is preliminary data.</text>
</comment>
<evidence type="ECO:0000313" key="3">
    <source>
        <dbReference type="Proteomes" id="UP000285405"/>
    </source>
</evidence>
<feature type="compositionally biased region" description="Basic residues" evidence="1">
    <location>
        <begin position="204"/>
        <end position="219"/>
    </location>
</feature>
<evidence type="ECO:0008006" key="4">
    <source>
        <dbReference type="Google" id="ProtNLM"/>
    </source>
</evidence>
<feature type="compositionally biased region" description="Polar residues" evidence="1">
    <location>
        <begin position="28"/>
        <end position="53"/>
    </location>
</feature>
<dbReference type="AlphaFoldDB" id="A0A420HLF6"/>
<feature type="compositionally biased region" description="Basic residues" evidence="1">
    <location>
        <begin position="124"/>
        <end position="142"/>
    </location>
</feature>
<feature type="compositionally biased region" description="Basic and acidic residues" evidence="1">
    <location>
        <begin position="220"/>
        <end position="240"/>
    </location>
</feature>
<feature type="region of interest" description="Disordered" evidence="1">
    <location>
        <begin position="351"/>
        <end position="381"/>
    </location>
</feature>
<sequence length="520" mass="59144">MPTGDEYEIPHQRRSYPNQQQGEHHGYSNHQGTSSRTPYPDFESTNGPKNQDAPSYPAYEPSDYSVEEVRREFSPPRTGPSYRIRSDRNSIKNYNGAIIDRIPLYKDDESDTDTRSLYHESHTSQRRRKSISRRRSKSRRRSLSQNEIALAAIGGAALAVSGKEIWDRSKSGKRPVQSNLLHSAAIGAAGAFAAYEGTEIYKKKVSKKHSKHKKLHRSSKYQEDDRHKYDEPRNREDMKQYRSRSSHRSVSSDDQKDVRKRLDFDGIDSRRRTRSSDNASQLQKLAKTALLAGATEAFRVRKDPGDWTGDKGRRVLTAAISASTIDAVGDRHGKSHILESILGGLASNHVINGSRHQDHKKSSRSKNHSRSRSRGSRKDGIDTLTEFFSTGLSSLAGKNTYEEPRSRSRVRTSRSRSRSSSRSIDHRRKHERSKSVTDFVRKGMSVLGLHETMDHGKYRDTSPQPRSYHSGSSGNSSRSHYHGRQDINLRRKDSGDHGFSSARRESRSSRNDRHSIKNKY</sequence>
<accession>A0A420HLF6</accession>
<feature type="compositionally biased region" description="Basic and acidic residues" evidence="1">
    <location>
        <begin position="250"/>
        <end position="270"/>
    </location>
</feature>
<feature type="compositionally biased region" description="Basic residues" evidence="1">
    <location>
        <begin position="357"/>
        <end position="375"/>
    </location>
</feature>
<feature type="region of interest" description="Disordered" evidence="1">
    <location>
        <begin position="396"/>
        <end position="520"/>
    </location>
</feature>
<dbReference type="OrthoDB" id="5407645at2759"/>
<feature type="region of interest" description="Disordered" evidence="1">
    <location>
        <begin position="1"/>
        <end position="143"/>
    </location>
</feature>
<proteinExistence type="predicted"/>
<name>A0A420HLF6_9PEZI</name>
<feature type="compositionally biased region" description="Low complexity" evidence="1">
    <location>
        <begin position="466"/>
        <end position="478"/>
    </location>
</feature>
<evidence type="ECO:0000256" key="1">
    <source>
        <dbReference type="SAM" id="MobiDB-lite"/>
    </source>
</evidence>
<organism evidence="2 3">
    <name type="scientific">Golovinomyces cichoracearum</name>
    <dbReference type="NCBI Taxonomy" id="62708"/>
    <lineage>
        <taxon>Eukaryota</taxon>
        <taxon>Fungi</taxon>
        <taxon>Dikarya</taxon>
        <taxon>Ascomycota</taxon>
        <taxon>Pezizomycotina</taxon>
        <taxon>Leotiomycetes</taxon>
        <taxon>Erysiphales</taxon>
        <taxon>Erysiphaceae</taxon>
        <taxon>Golovinomyces</taxon>
    </lineage>
</organism>
<feature type="compositionally biased region" description="Basic and acidic residues" evidence="1">
    <location>
        <begin position="451"/>
        <end position="460"/>
    </location>
</feature>
<feature type="compositionally biased region" description="Basic and acidic residues" evidence="1">
    <location>
        <begin position="103"/>
        <end position="123"/>
    </location>
</feature>
<feature type="compositionally biased region" description="Basic and acidic residues" evidence="1">
    <location>
        <begin position="483"/>
        <end position="520"/>
    </location>
</feature>
<feature type="region of interest" description="Disordered" evidence="1">
    <location>
        <begin position="204"/>
        <end position="282"/>
    </location>
</feature>
<reference evidence="2 3" key="1">
    <citation type="journal article" date="2018" name="BMC Genomics">
        <title>Comparative genome analyses reveal sequence features reflecting distinct modes of host-adaptation between dicot and monocot powdery mildew.</title>
        <authorList>
            <person name="Wu Y."/>
            <person name="Ma X."/>
            <person name="Pan Z."/>
            <person name="Kale S.D."/>
            <person name="Song Y."/>
            <person name="King H."/>
            <person name="Zhang Q."/>
            <person name="Presley C."/>
            <person name="Deng X."/>
            <person name="Wei C.I."/>
            <person name="Xiao S."/>
        </authorList>
    </citation>
    <scope>NUCLEOTIDE SEQUENCE [LARGE SCALE GENOMIC DNA]</scope>
    <source>
        <strain evidence="2">UCSC1</strain>
    </source>
</reference>
<protein>
    <recommendedName>
        <fullName evidence="4">DUF3824 domain-containing protein</fullName>
    </recommendedName>
</protein>
<dbReference type="EMBL" id="MCBR01018421">
    <property type="protein sequence ID" value="RKF58250.1"/>
    <property type="molecule type" value="Genomic_DNA"/>
</dbReference>
<feature type="compositionally biased region" description="Basic residues" evidence="1">
    <location>
        <begin position="407"/>
        <end position="432"/>
    </location>
</feature>
<evidence type="ECO:0000313" key="2">
    <source>
        <dbReference type="EMBL" id="RKF58250.1"/>
    </source>
</evidence>
<gene>
    <name evidence="2" type="ORF">GcC1_184045</name>
</gene>